<dbReference type="EMBL" id="JAIZAY010000405">
    <property type="protein sequence ID" value="KAJ8018375.1"/>
    <property type="molecule type" value="Genomic_DNA"/>
</dbReference>
<accession>A0A9Q0YBN8</accession>
<dbReference type="Proteomes" id="UP001152320">
    <property type="component" value="Unassembled WGS sequence"/>
</dbReference>
<protein>
    <submittedName>
        <fullName evidence="2">Uncharacterized protein</fullName>
    </submittedName>
</protein>
<evidence type="ECO:0000313" key="2">
    <source>
        <dbReference type="EMBL" id="KAJ8018375.1"/>
    </source>
</evidence>
<keyword evidence="1" id="KW-0472">Membrane</keyword>
<keyword evidence="3" id="KW-1185">Reference proteome</keyword>
<name>A0A9Q0YBN8_HOLLE</name>
<sequence length="53" mass="5999">MRSASKSCELDSVPTPLISVLTPLFLISQILLTHPFLQATFHKVKRLLTFDPF</sequence>
<evidence type="ECO:0000313" key="3">
    <source>
        <dbReference type="Proteomes" id="UP001152320"/>
    </source>
</evidence>
<evidence type="ECO:0000256" key="1">
    <source>
        <dbReference type="SAM" id="Phobius"/>
    </source>
</evidence>
<comment type="caution">
    <text evidence="2">The sequence shown here is derived from an EMBL/GenBank/DDBJ whole genome shotgun (WGS) entry which is preliminary data.</text>
</comment>
<gene>
    <name evidence="2" type="ORF">HOLleu_43663</name>
</gene>
<reference evidence="2" key="1">
    <citation type="submission" date="2021-10" db="EMBL/GenBank/DDBJ databases">
        <title>Tropical sea cucumber genome reveals ecological adaptation and Cuvierian tubules defense mechanism.</title>
        <authorList>
            <person name="Chen T."/>
        </authorList>
    </citation>
    <scope>NUCLEOTIDE SEQUENCE</scope>
    <source>
        <strain evidence="2">Nanhai2018</strain>
        <tissue evidence="2">Muscle</tissue>
    </source>
</reference>
<organism evidence="2 3">
    <name type="scientific">Holothuria leucospilota</name>
    <name type="common">Black long sea cucumber</name>
    <name type="synonym">Mertensiothuria leucospilota</name>
    <dbReference type="NCBI Taxonomy" id="206669"/>
    <lineage>
        <taxon>Eukaryota</taxon>
        <taxon>Metazoa</taxon>
        <taxon>Echinodermata</taxon>
        <taxon>Eleutherozoa</taxon>
        <taxon>Echinozoa</taxon>
        <taxon>Holothuroidea</taxon>
        <taxon>Aspidochirotacea</taxon>
        <taxon>Aspidochirotida</taxon>
        <taxon>Holothuriidae</taxon>
        <taxon>Holothuria</taxon>
    </lineage>
</organism>
<keyword evidence="1" id="KW-0812">Transmembrane</keyword>
<keyword evidence="1" id="KW-1133">Transmembrane helix</keyword>
<feature type="transmembrane region" description="Helical" evidence="1">
    <location>
        <begin position="17"/>
        <end position="37"/>
    </location>
</feature>
<proteinExistence type="predicted"/>
<dbReference type="AlphaFoldDB" id="A0A9Q0YBN8"/>